<keyword evidence="1" id="KW-1133">Transmembrane helix</keyword>
<feature type="transmembrane region" description="Helical" evidence="1">
    <location>
        <begin position="65"/>
        <end position="83"/>
    </location>
</feature>
<dbReference type="InterPro" id="IPR003675">
    <property type="entry name" value="Rce1/LyrA-like_dom"/>
</dbReference>
<keyword evidence="1" id="KW-0472">Membrane</keyword>
<accession>A0A542DYU8</accession>
<organism evidence="3 4">
    <name type="scientific">Lapillicoccus jejuensis</name>
    <dbReference type="NCBI Taxonomy" id="402171"/>
    <lineage>
        <taxon>Bacteria</taxon>
        <taxon>Bacillati</taxon>
        <taxon>Actinomycetota</taxon>
        <taxon>Actinomycetes</taxon>
        <taxon>Micrococcales</taxon>
        <taxon>Intrasporangiaceae</taxon>
        <taxon>Lapillicoccus</taxon>
    </lineage>
</organism>
<feature type="domain" description="CAAX prenyl protease 2/Lysostaphin resistance protein A-like" evidence="2">
    <location>
        <begin position="145"/>
        <end position="230"/>
    </location>
</feature>
<proteinExistence type="predicted"/>
<dbReference type="Pfam" id="PF02517">
    <property type="entry name" value="Rce1-like"/>
    <property type="match status" value="1"/>
</dbReference>
<keyword evidence="4" id="KW-1185">Reference proteome</keyword>
<gene>
    <name evidence="3" type="ORF">FB458_1357</name>
</gene>
<dbReference type="RefSeq" id="WP_211355953.1">
    <property type="nucleotide sequence ID" value="NZ_BAAAPR010000002.1"/>
</dbReference>
<keyword evidence="1" id="KW-0812">Transmembrane</keyword>
<protein>
    <recommendedName>
        <fullName evidence="2">CAAX prenyl protease 2/Lysostaphin resistance protein A-like domain-containing protein</fullName>
    </recommendedName>
</protein>
<dbReference type="AlphaFoldDB" id="A0A542DYU8"/>
<sequence length="272" mass="29358">MTAWWERARDQVTGRLPLPMTRQEPLLSEESEAVRTRRRRLVGIVGLTGAGLLGLSLSTKPGSPRFYLLTGAVAATWTIGAFASGPLHVGTIRGRDDIRRTPVVTPVATGVLAFGTFYGLALVAKRIPFLESAIGNVLRFADEGELPLVVLTTCANGIGEELFFRGALFTVLRDEHPVLRSTAVYTAATVATRNPALVAAAAVMGALFGLQRRASGGVQAPVLTHLTWSVLMLRFLPPLFESAIAQEQHQEARAADIATPTSSRLLRWAHRD</sequence>
<evidence type="ECO:0000259" key="2">
    <source>
        <dbReference type="Pfam" id="PF02517"/>
    </source>
</evidence>
<comment type="caution">
    <text evidence="3">The sequence shown here is derived from an EMBL/GenBank/DDBJ whole genome shotgun (WGS) entry which is preliminary data.</text>
</comment>
<dbReference type="EMBL" id="VFMN01000001">
    <property type="protein sequence ID" value="TQJ08273.1"/>
    <property type="molecule type" value="Genomic_DNA"/>
</dbReference>
<reference evidence="3 4" key="1">
    <citation type="submission" date="2019-06" db="EMBL/GenBank/DDBJ databases">
        <title>Sequencing the genomes of 1000 actinobacteria strains.</title>
        <authorList>
            <person name="Klenk H.-P."/>
        </authorList>
    </citation>
    <scope>NUCLEOTIDE SEQUENCE [LARGE SCALE GENOMIC DNA]</scope>
    <source>
        <strain evidence="3 4">DSM 18607</strain>
    </source>
</reference>
<evidence type="ECO:0000313" key="3">
    <source>
        <dbReference type="EMBL" id="TQJ08273.1"/>
    </source>
</evidence>
<evidence type="ECO:0000256" key="1">
    <source>
        <dbReference type="SAM" id="Phobius"/>
    </source>
</evidence>
<dbReference type="GO" id="GO:0080120">
    <property type="term" value="P:CAAX-box protein maturation"/>
    <property type="evidence" value="ECO:0007669"/>
    <property type="project" value="UniProtKB-ARBA"/>
</dbReference>
<name>A0A542DYU8_9MICO</name>
<evidence type="ECO:0000313" key="4">
    <source>
        <dbReference type="Proteomes" id="UP000317893"/>
    </source>
</evidence>
<feature type="transmembrane region" description="Helical" evidence="1">
    <location>
        <begin position="103"/>
        <end position="124"/>
    </location>
</feature>
<feature type="transmembrane region" description="Helical" evidence="1">
    <location>
        <begin position="41"/>
        <end position="59"/>
    </location>
</feature>
<dbReference type="Proteomes" id="UP000317893">
    <property type="component" value="Unassembled WGS sequence"/>
</dbReference>
<dbReference type="GO" id="GO:0004175">
    <property type="term" value="F:endopeptidase activity"/>
    <property type="evidence" value="ECO:0007669"/>
    <property type="project" value="UniProtKB-ARBA"/>
</dbReference>